<evidence type="ECO:0000313" key="3">
    <source>
        <dbReference type="Proteomes" id="UP000000758"/>
    </source>
</evidence>
<sequence>MITVRERAGRKEITASVTEFTGGLEYCQYMIDFMVKGKRKKPSAAAMQGAAIHKGIEKYEQKHVVLEPVSEQQLSNEEHNIEFAREKIMTRLLRPVSVGGTEAAVLLMGRADKIMRENSTLIVQDEKTARNAQKYDSLVEPYRGQKLQVLTYLNSMFTEKGSMNPDDWFEVPHERKMWRVNVLDREDGLRLYKSFEGYQTDADLEYLNGSLETFVEIVLGKRLPDHHNSANKCRACGYFDDCSDRIE</sequence>
<accession>A0RZA7</accession>
<gene>
    <name evidence="2" type="ordered locus">CENSYa_0041</name>
</gene>
<protein>
    <recommendedName>
        <fullName evidence="1">PD-(D/E)XK endonuclease-like domain-containing protein</fullName>
    </recommendedName>
</protein>
<proteinExistence type="predicted"/>
<evidence type="ECO:0000259" key="1">
    <source>
        <dbReference type="Pfam" id="PF12705"/>
    </source>
</evidence>
<keyword evidence="3" id="KW-1185">Reference proteome</keyword>
<dbReference type="Pfam" id="PF12705">
    <property type="entry name" value="PDDEXK_1"/>
    <property type="match status" value="1"/>
</dbReference>
<dbReference type="Proteomes" id="UP000000758">
    <property type="component" value="Chromosome"/>
</dbReference>
<dbReference type="KEGG" id="csy:CENSYa_0041"/>
<dbReference type="HOGENOM" id="CLU_1122581_0_0_2"/>
<evidence type="ECO:0000313" key="2">
    <source>
        <dbReference type="EMBL" id="ABK76690.1"/>
    </source>
</evidence>
<feature type="domain" description="PD-(D/E)XK endonuclease-like" evidence="1">
    <location>
        <begin position="81"/>
        <end position="242"/>
    </location>
</feature>
<dbReference type="EMBL" id="DP000238">
    <property type="protein sequence ID" value="ABK76690.1"/>
    <property type="molecule type" value="Genomic_DNA"/>
</dbReference>
<dbReference type="AlphaFoldDB" id="A0RZA7"/>
<dbReference type="EnsemblBacteria" id="ABK76690">
    <property type="protein sequence ID" value="ABK76690"/>
    <property type="gene ID" value="CENSYa_0041"/>
</dbReference>
<dbReference type="STRING" id="414004.CENSYa_0041"/>
<dbReference type="InterPro" id="IPR038726">
    <property type="entry name" value="PDDEXK_AddAB-type"/>
</dbReference>
<organism evidence="2 3">
    <name type="scientific">Cenarchaeum symbiosum (strain A)</name>
    <dbReference type="NCBI Taxonomy" id="414004"/>
    <lineage>
        <taxon>Archaea</taxon>
        <taxon>Nitrososphaerota</taxon>
        <taxon>Candidatus Cenarchaeales</taxon>
        <taxon>Candidatus Cenarchaeaceae</taxon>
        <taxon>Candidatus Cenarchaeum</taxon>
    </lineage>
</organism>
<dbReference type="Gene3D" id="3.90.320.10">
    <property type="match status" value="1"/>
</dbReference>
<name>A0RZA7_CENSY</name>
<reference evidence="2 3" key="1">
    <citation type="journal article" date="2006" name="Proc. Natl. Acad. Sci. U.S.A.">
        <title>Genomic analysis of the uncultivated marine crenarchaeote Cenarchaeum symbiosum.</title>
        <authorList>
            <person name="Hallam S.J."/>
            <person name="Konstantinidis K.T."/>
            <person name="Putnam N."/>
            <person name="Schleper C."/>
            <person name="Watanabe Y."/>
            <person name="Sugahara J."/>
            <person name="Preston C."/>
            <person name="de la Torre J."/>
            <person name="Richardson P.M."/>
            <person name="DeLong E.F."/>
        </authorList>
    </citation>
    <scope>NUCLEOTIDE SEQUENCE [LARGE SCALE GENOMIC DNA]</scope>
    <source>
        <strain evidence="3">A</strain>
    </source>
</reference>
<dbReference type="InterPro" id="IPR011604">
    <property type="entry name" value="PDDEXK-like_dom_sf"/>
</dbReference>